<dbReference type="EMBL" id="CAJVCH010570637">
    <property type="protein sequence ID" value="CAG7835478.1"/>
    <property type="molecule type" value="Genomic_DNA"/>
</dbReference>
<organism evidence="1 2">
    <name type="scientific">Allacma fusca</name>
    <dbReference type="NCBI Taxonomy" id="39272"/>
    <lineage>
        <taxon>Eukaryota</taxon>
        <taxon>Metazoa</taxon>
        <taxon>Ecdysozoa</taxon>
        <taxon>Arthropoda</taxon>
        <taxon>Hexapoda</taxon>
        <taxon>Collembola</taxon>
        <taxon>Symphypleona</taxon>
        <taxon>Sminthuridae</taxon>
        <taxon>Allacma</taxon>
    </lineage>
</organism>
<gene>
    <name evidence="1" type="ORF">AFUS01_LOCUS44843</name>
</gene>
<proteinExistence type="predicted"/>
<name>A0A8J2LNZ4_9HEXA</name>
<reference evidence="1" key="1">
    <citation type="submission" date="2021-06" db="EMBL/GenBank/DDBJ databases">
        <authorList>
            <person name="Hodson N. C."/>
            <person name="Mongue J. A."/>
            <person name="Jaron S. K."/>
        </authorList>
    </citation>
    <scope>NUCLEOTIDE SEQUENCE</scope>
</reference>
<comment type="caution">
    <text evidence="1">The sequence shown here is derived from an EMBL/GenBank/DDBJ whole genome shotgun (WGS) entry which is preliminary data.</text>
</comment>
<keyword evidence="2" id="KW-1185">Reference proteome</keyword>
<sequence length="37" mass="4372">CLLKFSSEEINSWNIKVLIVTIRTRKYLEETNSSSRI</sequence>
<evidence type="ECO:0000313" key="1">
    <source>
        <dbReference type="EMBL" id="CAG7835478.1"/>
    </source>
</evidence>
<dbReference type="Proteomes" id="UP000708208">
    <property type="component" value="Unassembled WGS sequence"/>
</dbReference>
<protein>
    <submittedName>
        <fullName evidence="1">Uncharacterized protein</fullName>
    </submittedName>
</protein>
<dbReference type="AlphaFoldDB" id="A0A8J2LNZ4"/>
<evidence type="ECO:0000313" key="2">
    <source>
        <dbReference type="Proteomes" id="UP000708208"/>
    </source>
</evidence>
<accession>A0A8J2LNZ4</accession>
<feature type="non-terminal residue" evidence="1">
    <location>
        <position position="1"/>
    </location>
</feature>